<evidence type="ECO:0000256" key="1">
    <source>
        <dbReference type="SAM" id="SignalP"/>
    </source>
</evidence>
<evidence type="ECO:0000313" key="2">
    <source>
        <dbReference type="EMBL" id="MFC4362185.1"/>
    </source>
</evidence>
<organism evidence="2 3">
    <name type="scientific">Simiduia curdlanivorans</name>
    <dbReference type="NCBI Taxonomy" id="1492769"/>
    <lineage>
        <taxon>Bacteria</taxon>
        <taxon>Pseudomonadati</taxon>
        <taxon>Pseudomonadota</taxon>
        <taxon>Gammaproteobacteria</taxon>
        <taxon>Cellvibrionales</taxon>
        <taxon>Cellvibrionaceae</taxon>
        <taxon>Simiduia</taxon>
    </lineage>
</organism>
<feature type="chain" id="PRO_5046477677" evidence="1">
    <location>
        <begin position="26"/>
        <end position="103"/>
    </location>
</feature>
<dbReference type="EMBL" id="JBHSCX010000005">
    <property type="protein sequence ID" value="MFC4362185.1"/>
    <property type="molecule type" value="Genomic_DNA"/>
</dbReference>
<keyword evidence="3" id="KW-1185">Reference proteome</keyword>
<dbReference type="Proteomes" id="UP001595840">
    <property type="component" value="Unassembled WGS sequence"/>
</dbReference>
<accession>A0ABV8V4J8</accession>
<sequence length="103" mass="10989">MRLMTRASTIIAMSTLVMMTGTATAATCDMSTAPAAPAVPAATERSTASMLSAQSEIKSYINAAKEHLKCVNSSRKHNALVDQIYAVADEYNTALQEFKASTR</sequence>
<keyword evidence="1" id="KW-0732">Signal</keyword>
<name>A0ABV8V4J8_9GAMM</name>
<comment type="caution">
    <text evidence="2">The sequence shown here is derived from an EMBL/GenBank/DDBJ whole genome shotgun (WGS) entry which is preliminary data.</text>
</comment>
<evidence type="ECO:0000313" key="3">
    <source>
        <dbReference type="Proteomes" id="UP001595840"/>
    </source>
</evidence>
<dbReference type="RefSeq" id="WP_290265598.1">
    <property type="nucleotide sequence ID" value="NZ_JAUFQG010000006.1"/>
</dbReference>
<reference evidence="3" key="1">
    <citation type="journal article" date="2019" name="Int. J. Syst. Evol. Microbiol.">
        <title>The Global Catalogue of Microorganisms (GCM) 10K type strain sequencing project: providing services to taxonomists for standard genome sequencing and annotation.</title>
        <authorList>
            <consortium name="The Broad Institute Genomics Platform"/>
            <consortium name="The Broad Institute Genome Sequencing Center for Infectious Disease"/>
            <person name="Wu L."/>
            <person name="Ma J."/>
        </authorList>
    </citation>
    <scope>NUCLEOTIDE SEQUENCE [LARGE SCALE GENOMIC DNA]</scope>
    <source>
        <strain evidence="3">CECT 8570</strain>
    </source>
</reference>
<proteinExistence type="predicted"/>
<gene>
    <name evidence="2" type="ORF">ACFOX3_07725</name>
</gene>
<feature type="signal peptide" evidence="1">
    <location>
        <begin position="1"/>
        <end position="25"/>
    </location>
</feature>
<protein>
    <submittedName>
        <fullName evidence="2">Uncharacterized protein</fullName>
    </submittedName>
</protein>